<dbReference type="GO" id="GO:0006508">
    <property type="term" value="P:proteolysis"/>
    <property type="evidence" value="ECO:0007669"/>
    <property type="project" value="UniProtKB-KW"/>
</dbReference>
<dbReference type="OrthoDB" id="442460at2759"/>
<evidence type="ECO:0000256" key="1">
    <source>
        <dbReference type="ARBA" id="ARBA00005234"/>
    </source>
</evidence>
<sequence>MSSVSAADRNDTRRLHGIPSSSSSSTAQHGLWKHEPTPIVTPHNNPPAHQSHTSSFNPFSSRITDDLHQPRRGAASGGNRTAQSTPLNYPKRQKRSGAFLHARNSAIEEGLESKHFSLSTKGKGVDRGNSRRDLNGWKDNPEVLVIDDDESVTSPNIQPLAHKPLRGGSNSSSDPLDCIGPVSTKPRHDRQKDYSLSHTSDGSHSSALQKHGAPDGLATQRLRARVAEVAQNSTEEPRVEDPGGDSDGVETIEDVSDDATSKIPGPRPARGTVQKQIQWIEERRAKRTPAIQERNHRDASKSATSIPTIDFSDQPKPSRKDAMKPKHSAAPRASFNSAGGSLAEPSGFDASSAGPSRRALKTGVTTKTRRNPIKSVYLPLEGYSWGCTFVEEEIDIQHPKYWLTWETGHDRIYIRERSFAAQSPYDATILHELEPDIRSLTLTSAPFNDNTPVVVWIKPSPTRINKPDAHCRYKPGSKGGDGAVTFKFPAKHPDVRVKYDFLLAALKALVPRPAIEEVNGFGAKAKWEQVKGTAELAWQSRASSPAQMTRPKRSSTSKQPEDISTWLSNQGSKRRSTPRLNYEKVDADPGEEAFSARRSARLNTDPSPPPGPDELILVYPPSGAGALNIHKSDLKRLDVNNYLNDTLIEFGLKLWLAELKEKNPAFAEQVHVFSSFFYKKLNVRDKNEGYQSVRKWTSRVDLFQKKYIIVPINEHFHWYLAIICNPEYSLLPPVKSESPPKPMTRKRKRESDGDEVQDVTCLTVSAPQIVDKPDVEIVPDSCPPSPVAPTADSGGEDEVECILGPQDFGADADESRPPSAMGEEEQGYLSQLEHLDLQYPRSSPQPMDVDEVPAAAPGEPTGVVDMEQDISMPVNPSSFYGSTSDARTDVGAEVLRIDEDDNTVVTTSEPEKTAQVFIFDSLGSKHPQALKTLTTYLAFEAKDKKGVQEARAAQGKLALVPSQPNYCDCGVYVLHFVRVFMENPESYIQLILSQKGKNYGVEARKADWKGYEVENLRRELQARILSLSETWKADRLSKEEARKKEAPSAPDAQTGASEPTVVDDESDVEVIIEESTSTSKSRTRGPRPS</sequence>
<accession>A0A165LME4</accession>
<dbReference type="PANTHER" id="PTHR46896">
    <property type="entry name" value="SENTRIN-SPECIFIC PROTEASE"/>
    <property type="match status" value="1"/>
</dbReference>
<feature type="compositionally biased region" description="Acidic residues" evidence="6">
    <location>
        <begin position="1061"/>
        <end position="1072"/>
    </location>
</feature>
<reference evidence="8 9" key="1">
    <citation type="journal article" date="2016" name="Mol. Biol. Evol.">
        <title>Comparative Genomics of Early-Diverging Mushroom-Forming Fungi Provides Insights into the Origins of Lignocellulose Decay Capabilities.</title>
        <authorList>
            <person name="Nagy L.G."/>
            <person name="Riley R."/>
            <person name="Tritt A."/>
            <person name="Adam C."/>
            <person name="Daum C."/>
            <person name="Floudas D."/>
            <person name="Sun H."/>
            <person name="Yadav J.S."/>
            <person name="Pangilinan J."/>
            <person name="Larsson K.H."/>
            <person name="Matsuura K."/>
            <person name="Barry K."/>
            <person name="Labutti K."/>
            <person name="Kuo R."/>
            <person name="Ohm R.A."/>
            <person name="Bhattacharya S.S."/>
            <person name="Shirouzu T."/>
            <person name="Yoshinaga Y."/>
            <person name="Martin F.M."/>
            <person name="Grigoriev I.V."/>
            <person name="Hibbett D.S."/>
        </authorList>
    </citation>
    <scope>NUCLEOTIDE SEQUENCE [LARGE SCALE GENOMIC DNA]</scope>
    <source>
        <strain evidence="8 9">L-15889</strain>
    </source>
</reference>
<feature type="compositionally biased region" description="Basic and acidic residues" evidence="6">
    <location>
        <begin position="1036"/>
        <end position="1046"/>
    </location>
</feature>
<dbReference type="SUPFAM" id="SSF54001">
    <property type="entry name" value="Cysteine proteinases"/>
    <property type="match status" value="1"/>
</dbReference>
<evidence type="ECO:0000313" key="8">
    <source>
        <dbReference type="EMBL" id="KZT64608.1"/>
    </source>
</evidence>
<dbReference type="GO" id="GO:0070139">
    <property type="term" value="F:SUMO-specific endopeptidase activity"/>
    <property type="evidence" value="ECO:0007669"/>
    <property type="project" value="TreeGrafter"/>
</dbReference>
<dbReference type="Proteomes" id="UP000076727">
    <property type="component" value="Unassembled WGS sequence"/>
</dbReference>
<feature type="compositionally biased region" description="Polar residues" evidence="6">
    <location>
        <begin position="19"/>
        <end position="28"/>
    </location>
</feature>
<keyword evidence="5" id="KW-0378">Hydrolase</keyword>
<feature type="region of interest" description="Disordered" evidence="6">
    <location>
        <begin position="773"/>
        <end position="801"/>
    </location>
</feature>
<keyword evidence="3" id="KW-0645">Protease</keyword>
<evidence type="ECO:0000256" key="6">
    <source>
        <dbReference type="SAM" id="MobiDB-lite"/>
    </source>
</evidence>
<dbReference type="Pfam" id="PF02902">
    <property type="entry name" value="Peptidase_C48"/>
    <property type="match status" value="2"/>
</dbReference>
<evidence type="ECO:0000256" key="5">
    <source>
        <dbReference type="ARBA" id="ARBA00022801"/>
    </source>
</evidence>
<dbReference type="Gene3D" id="3.40.395.10">
    <property type="entry name" value="Adenoviral Proteinase, Chain A"/>
    <property type="match status" value="1"/>
</dbReference>
<proteinExistence type="inferred from homology"/>
<evidence type="ECO:0000313" key="9">
    <source>
        <dbReference type="Proteomes" id="UP000076727"/>
    </source>
</evidence>
<evidence type="ECO:0000259" key="7">
    <source>
        <dbReference type="PROSITE" id="PS50600"/>
    </source>
</evidence>
<feature type="compositionally biased region" description="Basic and acidic residues" evidence="6">
    <location>
        <begin position="123"/>
        <end position="141"/>
    </location>
</feature>
<dbReference type="GO" id="GO:0005634">
    <property type="term" value="C:nucleus"/>
    <property type="evidence" value="ECO:0007669"/>
    <property type="project" value="TreeGrafter"/>
</dbReference>
<feature type="domain" description="Ubiquitin-like protease family profile" evidence="7">
    <location>
        <begin position="627"/>
        <end position="980"/>
    </location>
</feature>
<feature type="compositionally biased region" description="Acidic residues" evidence="6">
    <location>
        <begin position="242"/>
        <end position="257"/>
    </location>
</feature>
<feature type="region of interest" description="Disordered" evidence="6">
    <location>
        <begin position="807"/>
        <end position="826"/>
    </location>
</feature>
<comment type="similarity">
    <text evidence="1">Belongs to the peptidase C48 family.</text>
</comment>
<evidence type="ECO:0000256" key="3">
    <source>
        <dbReference type="ARBA" id="ARBA00022670"/>
    </source>
</evidence>
<keyword evidence="9" id="KW-1185">Reference proteome</keyword>
<dbReference type="PROSITE" id="PS50600">
    <property type="entry name" value="ULP_PROTEASE"/>
    <property type="match status" value="1"/>
</dbReference>
<dbReference type="STRING" id="1314783.A0A165LME4"/>
<feature type="compositionally biased region" description="Polar residues" evidence="6">
    <location>
        <begin position="78"/>
        <end position="87"/>
    </location>
</feature>
<feature type="region of interest" description="Disordered" evidence="6">
    <location>
        <begin position="1"/>
        <end position="366"/>
    </location>
</feature>
<dbReference type="Gene3D" id="1.10.418.20">
    <property type="match status" value="1"/>
</dbReference>
<evidence type="ECO:0000256" key="4">
    <source>
        <dbReference type="ARBA" id="ARBA00022786"/>
    </source>
</evidence>
<dbReference type="InterPro" id="IPR051947">
    <property type="entry name" value="Sentrin-specific_protease"/>
</dbReference>
<dbReference type="PANTHER" id="PTHR46896:SF3">
    <property type="entry name" value="FI06413P-RELATED"/>
    <property type="match status" value="1"/>
</dbReference>
<keyword evidence="2" id="KW-0597">Phosphoprotein</keyword>
<name>A0A165LME4_9APHY</name>
<dbReference type="GO" id="GO:0005737">
    <property type="term" value="C:cytoplasm"/>
    <property type="evidence" value="ECO:0007669"/>
    <property type="project" value="TreeGrafter"/>
</dbReference>
<gene>
    <name evidence="8" type="ORF">DAEQUDRAFT_732383</name>
</gene>
<dbReference type="EMBL" id="KV429123">
    <property type="protein sequence ID" value="KZT64608.1"/>
    <property type="molecule type" value="Genomic_DNA"/>
</dbReference>
<dbReference type="AlphaFoldDB" id="A0A165LME4"/>
<feature type="region of interest" description="Disordered" evidence="6">
    <location>
        <begin position="733"/>
        <end position="758"/>
    </location>
</feature>
<dbReference type="InterPro" id="IPR003653">
    <property type="entry name" value="Peptidase_C48_C"/>
</dbReference>
<evidence type="ECO:0000256" key="2">
    <source>
        <dbReference type="ARBA" id="ARBA00022553"/>
    </source>
</evidence>
<feature type="compositionally biased region" description="Polar residues" evidence="6">
    <location>
        <begin position="47"/>
        <end position="62"/>
    </location>
</feature>
<feature type="region of interest" description="Disordered" evidence="6">
    <location>
        <begin position="539"/>
        <end position="614"/>
    </location>
</feature>
<dbReference type="GO" id="GO:0016926">
    <property type="term" value="P:protein desumoylation"/>
    <property type="evidence" value="ECO:0007669"/>
    <property type="project" value="TreeGrafter"/>
</dbReference>
<dbReference type="InterPro" id="IPR038765">
    <property type="entry name" value="Papain-like_cys_pep_sf"/>
</dbReference>
<feature type="compositionally biased region" description="Low complexity" evidence="6">
    <location>
        <begin position="196"/>
        <end position="206"/>
    </location>
</feature>
<keyword evidence="4" id="KW-0833">Ubl conjugation pathway</keyword>
<organism evidence="8 9">
    <name type="scientific">Daedalea quercina L-15889</name>
    <dbReference type="NCBI Taxonomy" id="1314783"/>
    <lineage>
        <taxon>Eukaryota</taxon>
        <taxon>Fungi</taxon>
        <taxon>Dikarya</taxon>
        <taxon>Basidiomycota</taxon>
        <taxon>Agaricomycotina</taxon>
        <taxon>Agaricomycetes</taxon>
        <taxon>Polyporales</taxon>
        <taxon>Fomitopsis</taxon>
    </lineage>
</organism>
<protein>
    <recommendedName>
        <fullName evidence="7">Ubiquitin-like protease family profile domain-containing protein</fullName>
    </recommendedName>
</protein>
<feature type="region of interest" description="Disordered" evidence="6">
    <location>
        <begin position="1036"/>
        <end position="1089"/>
    </location>
</feature>